<organism evidence="1 2">
    <name type="scientific">Choiromyces venosus 120613-1</name>
    <dbReference type="NCBI Taxonomy" id="1336337"/>
    <lineage>
        <taxon>Eukaryota</taxon>
        <taxon>Fungi</taxon>
        <taxon>Dikarya</taxon>
        <taxon>Ascomycota</taxon>
        <taxon>Pezizomycotina</taxon>
        <taxon>Pezizomycetes</taxon>
        <taxon>Pezizales</taxon>
        <taxon>Tuberaceae</taxon>
        <taxon>Choiromyces</taxon>
    </lineage>
</organism>
<evidence type="ECO:0000313" key="2">
    <source>
        <dbReference type="Proteomes" id="UP000276215"/>
    </source>
</evidence>
<reference evidence="1 2" key="1">
    <citation type="journal article" date="2018" name="Nat. Ecol. Evol.">
        <title>Pezizomycetes genomes reveal the molecular basis of ectomycorrhizal truffle lifestyle.</title>
        <authorList>
            <person name="Murat C."/>
            <person name="Payen T."/>
            <person name="Noel B."/>
            <person name="Kuo A."/>
            <person name="Morin E."/>
            <person name="Chen J."/>
            <person name="Kohler A."/>
            <person name="Krizsan K."/>
            <person name="Balestrini R."/>
            <person name="Da Silva C."/>
            <person name="Montanini B."/>
            <person name="Hainaut M."/>
            <person name="Levati E."/>
            <person name="Barry K.W."/>
            <person name="Belfiori B."/>
            <person name="Cichocki N."/>
            <person name="Clum A."/>
            <person name="Dockter R.B."/>
            <person name="Fauchery L."/>
            <person name="Guy J."/>
            <person name="Iotti M."/>
            <person name="Le Tacon F."/>
            <person name="Lindquist E.A."/>
            <person name="Lipzen A."/>
            <person name="Malagnac F."/>
            <person name="Mello A."/>
            <person name="Molinier V."/>
            <person name="Miyauchi S."/>
            <person name="Poulain J."/>
            <person name="Riccioni C."/>
            <person name="Rubini A."/>
            <person name="Sitrit Y."/>
            <person name="Splivallo R."/>
            <person name="Traeger S."/>
            <person name="Wang M."/>
            <person name="Zifcakova L."/>
            <person name="Wipf D."/>
            <person name="Zambonelli A."/>
            <person name="Paolocci F."/>
            <person name="Nowrousian M."/>
            <person name="Ottonello S."/>
            <person name="Baldrian P."/>
            <person name="Spatafora J.W."/>
            <person name="Henrissat B."/>
            <person name="Nagy L.G."/>
            <person name="Aury J.M."/>
            <person name="Wincker P."/>
            <person name="Grigoriev I.V."/>
            <person name="Bonfante P."/>
            <person name="Martin F.M."/>
        </authorList>
    </citation>
    <scope>NUCLEOTIDE SEQUENCE [LARGE SCALE GENOMIC DNA]</scope>
    <source>
        <strain evidence="1 2">120613-1</strain>
    </source>
</reference>
<protein>
    <submittedName>
        <fullName evidence="1">Uncharacterized protein</fullName>
    </submittedName>
</protein>
<keyword evidence="2" id="KW-1185">Reference proteome</keyword>
<dbReference type="AlphaFoldDB" id="A0A3N4JNG4"/>
<sequence length="185" mass="20841">MLRTTKECQFKPTTRPPEGTIKQTIERADKHIWYPASRCCCAQISPTRARKEKRKKKGKKTKGQLVTKLLKYRRVWLHHPTKRGTLVGRNWTWSAKNPDRAPPDSSNAALPTALALCLSASLRPCSAPDRIAPLLSEPALLIFCFFSSCVRYSSKTIPTIFSLKDPTPIMGIAQGQNHFPCEPRV</sequence>
<evidence type="ECO:0000313" key="1">
    <source>
        <dbReference type="EMBL" id="RPA95424.1"/>
    </source>
</evidence>
<accession>A0A3N4JNG4</accession>
<dbReference type="EMBL" id="ML120426">
    <property type="protein sequence ID" value="RPA95424.1"/>
    <property type="molecule type" value="Genomic_DNA"/>
</dbReference>
<proteinExistence type="predicted"/>
<name>A0A3N4JNG4_9PEZI</name>
<gene>
    <name evidence="1" type="ORF">L873DRAFT_1320096</name>
</gene>
<dbReference type="Proteomes" id="UP000276215">
    <property type="component" value="Unassembled WGS sequence"/>
</dbReference>